<dbReference type="GO" id="GO:0051537">
    <property type="term" value="F:2 iron, 2 sulfur cluster binding"/>
    <property type="evidence" value="ECO:0007669"/>
    <property type="project" value="UniProtKB-KW"/>
</dbReference>
<evidence type="ECO:0000313" key="7">
    <source>
        <dbReference type="EMBL" id="MBB5225541.1"/>
    </source>
</evidence>
<gene>
    <name evidence="7" type="ORF">HNP76_000885</name>
</gene>
<dbReference type="EMBL" id="JACHFQ010000002">
    <property type="protein sequence ID" value="MBB5225541.1"/>
    <property type="molecule type" value="Genomic_DNA"/>
</dbReference>
<evidence type="ECO:0000256" key="2">
    <source>
        <dbReference type="ARBA" id="ARBA00022723"/>
    </source>
</evidence>
<dbReference type="GO" id="GO:0043885">
    <property type="term" value="F:anaerobic carbon-monoxide dehydrogenase activity"/>
    <property type="evidence" value="ECO:0007669"/>
    <property type="project" value="UniProtKB-EC"/>
</dbReference>
<protein>
    <submittedName>
        <fullName evidence="7">Carbon-monoxide dehydrogenase small subunit</fullName>
        <ecNumber evidence="7">1.2.7.4</ecNumber>
    </submittedName>
</protein>
<dbReference type="InterPro" id="IPR051452">
    <property type="entry name" value="Diverse_Oxidoreductases"/>
</dbReference>
<evidence type="ECO:0000256" key="4">
    <source>
        <dbReference type="ARBA" id="ARBA00023004"/>
    </source>
</evidence>
<dbReference type="InterPro" id="IPR002888">
    <property type="entry name" value="2Fe-2S-bd"/>
</dbReference>
<dbReference type="PANTHER" id="PTHR44379:SF8">
    <property type="entry name" value="XANTHINE DEHYDROGENASE IRON-SULFUR-BINDING SUBUNIT XDHC-RELATED"/>
    <property type="match status" value="1"/>
</dbReference>
<dbReference type="PROSITE" id="PS00197">
    <property type="entry name" value="2FE2S_FER_1"/>
    <property type="match status" value="1"/>
</dbReference>
<sequence length="162" mass="18033">MKIPVMLNSEKVILDAKPSESLLEVLRRQGLLSVKEGCTKGKCGSCTILLDEKPVPSCIVPVGIVRNASIETLEFFMLTKEGEDIIAGFKQAGLNLCGFCNSARIFSTYELLKKVYRPSMEELEQLADSIKCNCTDKKSFINGVIYATANKHERERKRNALN</sequence>
<accession>A0A7W8LLK2</accession>
<keyword evidence="1" id="KW-0001">2Fe-2S</keyword>
<reference evidence="7 8" key="1">
    <citation type="submission" date="2020-08" db="EMBL/GenBank/DDBJ databases">
        <title>Genomic Encyclopedia of Type Strains, Phase IV (KMG-IV): sequencing the most valuable type-strain genomes for metagenomic binning, comparative biology and taxonomic classification.</title>
        <authorList>
            <person name="Goeker M."/>
        </authorList>
    </citation>
    <scope>NUCLEOTIDE SEQUENCE [LARGE SCALE GENOMIC DNA]</scope>
    <source>
        <strain evidence="7 8">DSM 103462</strain>
    </source>
</reference>
<dbReference type="InterPro" id="IPR036010">
    <property type="entry name" value="2Fe-2S_ferredoxin-like_sf"/>
</dbReference>
<organism evidence="7 8">
    <name type="scientific">Treponema ruminis</name>
    <dbReference type="NCBI Taxonomy" id="744515"/>
    <lineage>
        <taxon>Bacteria</taxon>
        <taxon>Pseudomonadati</taxon>
        <taxon>Spirochaetota</taxon>
        <taxon>Spirochaetia</taxon>
        <taxon>Spirochaetales</taxon>
        <taxon>Treponemataceae</taxon>
        <taxon>Treponema</taxon>
    </lineage>
</organism>
<keyword evidence="3 7" id="KW-0560">Oxidoreductase</keyword>
<dbReference type="SUPFAM" id="SSF54292">
    <property type="entry name" value="2Fe-2S ferredoxin-like"/>
    <property type="match status" value="1"/>
</dbReference>
<dbReference type="Gene3D" id="1.10.150.120">
    <property type="entry name" value="[2Fe-2S]-binding domain"/>
    <property type="match status" value="1"/>
</dbReference>
<dbReference type="Gene3D" id="3.10.20.30">
    <property type="match status" value="1"/>
</dbReference>
<proteinExistence type="predicted"/>
<dbReference type="InterPro" id="IPR036884">
    <property type="entry name" value="2Fe-2S-bd_dom_sf"/>
</dbReference>
<evidence type="ECO:0000259" key="6">
    <source>
        <dbReference type="PROSITE" id="PS51085"/>
    </source>
</evidence>
<keyword evidence="5" id="KW-0411">Iron-sulfur</keyword>
<keyword evidence="4" id="KW-0408">Iron</keyword>
<dbReference type="Pfam" id="PF00111">
    <property type="entry name" value="Fer2"/>
    <property type="match status" value="1"/>
</dbReference>
<comment type="caution">
    <text evidence="7">The sequence shown here is derived from an EMBL/GenBank/DDBJ whole genome shotgun (WGS) entry which is preliminary data.</text>
</comment>
<dbReference type="RefSeq" id="WP_184657914.1">
    <property type="nucleotide sequence ID" value="NZ_CP031518.1"/>
</dbReference>
<dbReference type="PANTHER" id="PTHR44379">
    <property type="entry name" value="OXIDOREDUCTASE WITH IRON-SULFUR SUBUNIT"/>
    <property type="match status" value="1"/>
</dbReference>
<evidence type="ECO:0000256" key="3">
    <source>
        <dbReference type="ARBA" id="ARBA00023002"/>
    </source>
</evidence>
<dbReference type="SUPFAM" id="SSF47741">
    <property type="entry name" value="CO dehydrogenase ISP C-domain like"/>
    <property type="match status" value="1"/>
</dbReference>
<keyword evidence="8" id="KW-1185">Reference proteome</keyword>
<dbReference type="AlphaFoldDB" id="A0A7W8LLK2"/>
<evidence type="ECO:0000256" key="1">
    <source>
        <dbReference type="ARBA" id="ARBA00022714"/>
    </source>
</evidence>
<feature type="domain" description="2Fe-2S ferredoxin-type" evidence="6">
    <location>
        <begin position="1"/>
        <end position="76"/>
    </location>
</feature>
<dbReference type="InterPro" id="IPR006058">
    <property type="entry name" value="2Fe2S_fd_BS"/>
</dbReference>
<dbReference type="InterPro" id="IPR001041">
    <property type="entry name" value="2Fe-2S_ferredoxin-type"/>
</dbReference>
<dbReference type="Pfam" id="PF01799">
    <property type="entry name" value="Fer2_2"/>
    <property type="match status" value="1"/>
</dbReference>
<dbReference type="GO" id="GO:0046872">
    <property type="term" value="F:metal ion binding"/>
    <property type="evidence" value="ECO:0007669"/>
    <property type="project" value="UniProtKB-KW"/>
</dbReference>
<dbReference type="InterPro" id="IPR012675">
    <property type="entry name" value="Beta-grasp_dom_sf"/>
</dbReference>
<dbReference type="PROSITE" id="PS51085">
    <property type="entry name" value="2FE2S_FER_2"/>
    <property type="match status" value="1"/>
</dbReference>
<dbReference type="CDD" id="cd00207">
    <property type="entry name" value="fer2"/>
    <property type="match status" value="1"/>
</dbReference>
<evidence type="ECO:0000313" key="8">
    <source>
        <dbReference type="Proteomes" id="UP000518887"/>
    </source>
</evidence>
<dbReference type="EC" id="1.2.7.4" evidence="7"/>
<dbReference type="Proteomes" id="UP000518887">
    <property type="component" value="Unassembled WGS sequence"/>
</dbReference>
<name>A0A7W8LLK2_9SPIR</name>
<evidence type="ECO:0000256" key="5">
    <source>
        <dbReference type="ARBA" id="ARBA00023014"/>
    </source>
</evidence>
<keyword evidence="2" id="KW-0479">Metal-binding</keyword>